<protein>
    <submittedName>
        <fullName evidence="2">DUF1444 family protein</fullName>
    </submittedName>
</protein>
<sequence length="286" mass="31622">MQIARRRLFVAGLLSSMIAWLASALAKGRAFKDVGELRAAVMVSSMATQGIGKVLADPNDRAKFTAVVNGETCVSDVTNLFGYLSAYPDENADEAIARFVRAILTCQKAPIKDDSIVAIIRTRGYVEETKRLGLSVLHEPIGADLFVVYMADKPDSMSPLDAKDPHKPLRDLRVVSLENVRKWLPHLIADRSLGVGILYYVNGNTMLSPSLLLLDEFWTSIADRFPGDVLFAIPRRDQLFIFDEAGASKNEEVARRLIKLTIDDGFNLLSPQLYARRNGRIVAVSN</sequence>
<proteinExistence type="predicted"/>
<organism evidence="2 3">
    <name type="scientific">Prosthecodimorpha staleyi</name>
    <dbReference type="NCBI Taxonomy" id="2840188"/>
    <lineage>
        <taxon>Bacteria</taxon>
        <taxon>Pseudomonadati</taxon>
        <taxon>Pseudomonadota</taxon>
        <taxon>Alphaproteobacteria</taxon>
        <taxon>Hyphomicrobiales</taxon>
        <taxon>Ancalomicrobiaceae</taxon>
        <taxon>Prosthecodimorpha</taxon>
    </lineage>
</organism>
<keyword evidence="3" id="KW-1185">Reference proteome</keyword>
<dbReference type="Proteomes" id="UP000766595">
    <property type="component" value="Unassembled WGS sequence"/>
</dbReference>
<gene>
    <name evidence="2" type="ORF">KL771_03750</name>
</gene>
<feature type="signal peptide" evidence="1">
    <location>
        <begin position="1"/>
        <end position="26"/>
    </location>
</feature>
<comment type="caution">
    <text evidence="2">The sequence shown here is derived from an EMBL/GenBank/DDBJ whole genome shotgun (WGS) entry which is preliminary data.</text>
</comment>
<evidence type="ECO:0000313" key="3">
    <source>
        <dbReference type="Proteomes" id="UP000766595"/>
    </source>
</evidence>
<evidence type="ECO:0000256" key="1">
    <source>
        <dbReference type="SAM" id="SignalP"/>
    </source>
</evidence>
<reference evidence="2 3" key="1">
    <citation type="submission" date="2021-06" db="EMBL/GenBank/DDBJ databases">
        <authorList>
            <person name="Grouzdev D.S."/>
            <person name="Koziaeva V."/>
        </authorList>
    </citation>
    <scope>NUCLEOTIDE SEQUENCE [LARGE SCALE GENOMIC DNA]</scope>
    <source>
        <strain evidence="2 3">22</strain>
    </source>
</reference>
<name>A0A947D1I4_9HYPH</name>
<evidence type="ECO:0000313" key="2">
    <source>
        <dbReference type="EMBL" id="MBT9288548.1"/>
    </source>
</evidence>
<dbReference type="RefSeq" id="WP_261967224.1">
    <property type="nucleotide sequence ID" value="NZ_JAHHZF010000002.1"/>
</dbReference>
<keyword evidence="1" id="KW-0732">Signal</keyword>
<dbReference type="AlphaFoldDB" id="A0A947D1I4"/>
<dbReference type="EMBL" id="JAHHZF010000002">
    <property type="protein sequence ID" value="MBT9288548.1"/>
    <property type="molecule type" value="Genomic_DNA"/>
</dbReference>
<accession>A0A947D1I4</accession>
<feature type="chain" id="PRO_5037935614" evidence="1">
    <location>
        <begin position="27"/>
        <end position="286"/>
    </location>
</feature>